<keyword evidence="1 2" id="KW-0862">Zinc</keyword>
<keyword evidence="5" id="KW-1185">Reference proteome</keyword>
<feature type="binding site" evidence="1">
    <location>
        <position position="147"/>
    </location>
    <ligand>
        <name>Zn(2+)</name>
        <dbReference type="ChEBI" id="CHEBI:29105"/>
        <note>catalytic</note>
    </ligand>
</feature>
<dbReference type="SMART" id="SM00235">
    <property type="entry name" value="ZnMc"/>
    <property type="match status" value="1"/>
</dbReference>
<evidence type="ECO:0000256" key="2">
    <source>
        <dbReference type="RuleBase" id="RU361183"/>
    </source>
</evidence>
<dbReference type="InterPro" id="IPR006026">
    <property type="entry name" value="Peptidase_Metallo"/>
</dbReference>
<dbReference type="Proteomes" id="UP000264800">
    <property type="component" value="Unplaced"/>
</dbReference>
<dbReference type="EC" id="3.4.24.-" evidence="2"/>
<dbReference type="Gene3D" id="3.40.390.10">
    <property type="entry name" value="Collagenase (Catalytic Domain)"/>
    <property type="match status" value="1"/>
</dbReference>
<name>A0A3Q3FW15_KRYMA</name>
<dbReference type="SUPFAM" id="SSF55486">
    <property type="entry name" value="Metalloproteases ('zincins'), catalytic domain"/>
    <property type="match status" value="1"/>
</dbReference>
<dbReference type="InterPro" id="IPR034035">
    <property type="entry name" value="Astacin-like_dom"/>
</dbReference>
<protein>
    <recommendedName>
        <fullName evidence="2">Metalloendopeptidase</fullName>
        <ecNumber evidence="2">3.4.24.-</ecNumber>
    </recommendedName>
</protein>
<dbReference type="Pfam" id="PF01400">
    <property type="entry name" value="Astacin"/>
    <property type="match status" value="1"/>
</dbReference>
<dbReference type="GO" id="GO:0004222">
    <property type="term" value="F:metalloendopeptidase activity"/>
    <property type="evidence" value="ECO:0007669"/>
    <property type="project" value="UniProtKB-UniRule"/>
</dbReference>
<feature type="domain" description="Peptidase M12A" evidence="3">
    <location>
        <begin position="46"/>
        <end position="247"/>
    </location>
</feature>
<evidence type="ECO:0000259" key="3">
    <source>
        <dbReference type="PROSITE" id="PS51864"/>
    </source>
</evidence>
<evidence type="ECO:0000313" key="5">
    <source>
        <dbReference type="Proteomes" id="UP000264800"/>
    </source>
</evidence>
<reference evidence="4" key="1">
    <citation type="submission" date="2025-08" db="UniProtKB">
        <authorList>
            <consortium name="Ensembl"/>
        </authorList>
    </citation>
    <scope>IDENTIFICATION</scope>
</reference>
<dbReference type="GO" id="GO:0008270">
    <property type="term" value="F:zinc ion binding"/>
    <property type="evidence" value="ECO:0007669"/>
    <property type="project" value="UniProtKB-UniRule"/>
</dbReference>
<dbReference type="GO" id="GO:0006508">
    <property type="term" value="P:proteolysis"/>
    <property type="evidence" value="ECO:0007669"/>
    <property type="project" value="UniProtKB-KW"/>
</dbReference>
<feature type="active site" evidence="1">
    <location>
        <position position="144"/>
    </location>
</feature>
<reference evidence="4" key="2">
    <citation type="submission" date="2025-09" db="UniProtKB">
        <authorList>
            <consortium name="Ensembl"/>
        </authorList>
    </citation>
    <scope>IDENTIFICATION</scope>
</reference>
<dbReference type="InterPro" id="IPR001506">
    <property type="entry name" value="Peptidase_M12A"/>
</dbReference>
<dbReference type="AlphaFoldDB" id="A0A3Q3FW15"/>
<organism evidence="4 5">
    <name type="scientific">Kryptolebias marmoratus</name>
    <name type="common">Mangrove killifish</name>
    <name type="synonym">Rivulus marmoratus</name>
    <dbReference type="NCBI Taxonomy" id="37003"/>
    <lineage>
        <taxon>Eukaryota</taxon>
        <taxon>Metazoa</taxon>
        <taxon>Chordata</taxon>
        <taxon>Craniata</taxon>
        <taxon>Vertebrata</taxon>
        <taxon>Euteleostomi</taxon>
        <taxon>Actinopterygii</taxon>
        <taxon>Neopterygii</taxon>
        <taxon>Teleostei</taxon>
        <taxon>Neoteleostei</taxon>
        <taxon>Acanthomorphata</taxon>
        <taxon>Ovalentaria</taxon>
        <taxon>Atherinomorphae</taxon>
        <taxon>Cyprinodontiformes</taxon>
        <taxon>Rivulidae</taxon>
        <taxon>Kryptolebias</taxon>
    </lineage>
</organism>
<keyword evidence="1 2" id="KW-0378">Hydrolase</keyword>
<dbReference type="CDD" id="cd04280">
    <property type="entry name" value="ZnMc_astacin_like"/>
    <property type="match status" value="1"/>
</dbReference>
<feature type="binding site" evidence="1">
    <location>
        <position position="143"/>
    </location>
    <ligand>
        <name>Zn(2+)</name>
        <dbReference type="ChEBI" id="CHEBI:29105"/>
        <note>catalytic</note>
    </ligand>
</feature>
<feature type="binding site" evidence="1">
    <location>
        <position position="153"/>
    </location>
    <ligand>
        <name>Zn(2+)</name>
        <dbReference type="ChEBI" id="CHEBI:29105"/>
        <note>catalytic</note>
    </ligand>
</feature>
<dbReference type="InterPro" id="IPR024079">
    <property type="entry name" value="MetalloPept_cat_dom_sf"/>
</dbReference>
<dbReference type="Ensembl" id="ENSKMAT00000016795.1">
    <property type="protein sequence ID" value="ENSKMAP00000016562.1"/>
    <property type="gene ID" value="ENSKMAG00000012371.1"/>
</dbReference>
<dbReference type="GeneTree" id="ENSGT00950000183111"/>
<sequence length="286" mass="33343">MALSPVLVQSHSLKIRGFDYHPFGFRLSVELQHCMLMIMARKCQQNHIIHITERCNPEFLKPDILNSTATPRDLVHEYSGQPVLAFDQFRIKSCIDFKPRKSEEYFLSIQKLNGCFSYIGQVFANGQNLSIGSSCDHLGIVEHEILHALGFYHEQSRYDRSDHIKIVWDNIKEGWEYNFRKVGHENSTTHETSYDYLSVMHYYKSAFTNGNGSTIITSDPKFQDVIGQRLEMSPGDVQELNLLYKCSKCLKMIRINSLTDKKIVNTMCYFSKKKIKHFYCHRSLFF</sequence>
<keyword evidence="1 2" id="KW-0645">Protease</keyword>
<accession>A0A3Q3FW15</accession>
<dbReference type="PRINTS" id="PR00480">
    <property type="entry name" value="ASTACIN"/>
</dbReference>
<evidence type="ECO:0000313" key="4">
    <source>
        <dbReference type="Ensembl" id="ENSKMAP00000016562.1"/>
    </source>
</evidence>
<proteinExistence type="predicted"/>
<comment type="cofactor">
    <cofactor evidence="1 2">
        <name>Zn(2+)</name>
        <dbReference type="ChEBI" id="CHEBI:29105"/>
    </cofactor>
    <text evidence="1 2">Binds 1 zinc ion per subunit.</text>
</comment>
<dbReference type="PROSITE" id="PS51864">
    <property type="entry name" value="ASTACIN"/>
    <property type="match status" value="1"/>
</dbReference>
<dbReference type="PANTHER" id="PTHR10127">
    <property type="entry name" value="DISCOIDIN, CUB, EGF, LAMININ , AND ZINC METALLOPROTEASE DOMAIN CONTAINING"/>
    <property type="match status" value="1"/>
</dbReference>
<evidence type="ECO:0000256" key="1">
    <source>
        <dbReference type="PROSITE-ProRule" id="PRU01211"/>
    </source>
</evidence>
<keyword evidence="1 2" id="KW-0482">Metalloprotease</keyword>
<keyword evidence="1 2" id="KW-0479">Metal-binding</keyword>
<comment type="caution">
    <text evidence="1">Lacks conserved residue(s) required for the propagation of feature annotation.</text>
</comment>
<dbReference type="PANTHER" id="PTHR10127:SF903">
    <property type="entry name" value="MEPRIN A SUBUNIT"/>
    <property type="match status" value="1"/>
</dbReference>